<sequence length="162" mass="18704">MRTIFLSVLVVFVMTGCKSKKSAVAAKPKNEIETNKRIPISEADPIQKQRAYDFGTRILNACNTSRFRPFTSNEATPAVINNISESKLTKTCLKFRLKYGDFKDLDLQEIIPNKKEETTVYRYKAEYTKKIANKELRVVMNKDNKLVAIKSTDWKDKYEPLK</sequence>
<organism evidence="1 2">
    <name type="scientific">Flavobacterium silvaticum</name>
    <dbReference type="NCBI Taxonomy" id="1852020"/>
    <lineage>
        <taxon>Bacteria</taxon>
        <taxon>Pseudomonadati</taxon>
        <taxon>Bacteroidota</taxon>
        <taxon>Flavobacteriia</taxon>
        <taxon>Flavobacteriales</taxon>
        <taxon>Flavobacteriaceae</taxon>
        <taxon>Flavobacterium</taxon>
    </lineage>
</organism>
<protein>
    <recommendedName>
        <fullName evidence="3">Lipoprotein</fullName>
    </recommendedName>
</protein>
<proteinExistence type="predicted"/>
<dbReference type="RefSeq" id="WP_169528248.1">
    <property type="nucleotide sequence ID" value="NZ_JAAMPU010000107.1"/>
</dbReference>
<reference evidence="1" key="1">
    <citation type="submission" date="2020-02" db="EMBL/GenBank/DDBJ databases">
        <title>Flavobacterium sp. genome.</title>
        <authorList>
            <person name="Jung H.S."/>
            <person name="Baek J.H."/>
            <person name="Jeon C.O."/>
        </authorList>
    </citation>
    <scope>NUCLEOTIDE SEQUENCE</scope>
    <source>
        <strain evidence="1">SE-s28</strain>
    </source>
</reference>
<evidence type="ECO:0000313" key="1">
    <source>
        <dbReference type="EMBL" id="NMH29162.1"/>
    </source>
</evidence>
<keyword evidence="2" id="KW-1185">Reference proteome</keyword>
<dbReference type="PROSITE" id="PS51257">
    <property type="entry name" value="PROKAR_LIPOPROTEIN"/>
    <property type="match status" value="1"/>
</dbReference>
<dbReference type="AlphaFoldDB" id="A0A972FNY3"/>
<comment type="caution">
    <text evidence="1">The sequence shown here is derived from an EMBL/GenBank/DDBJ whole genome shotgun (WGS) entry which is preliminary data.</text>
</comment>
<accession>A0A972FNY3</accession>
<evidence type="ECO:0000313" key="2">
    <source>
        <dbReference type="Proteomes" id="UP000712080"/>
    </source>
</evidence>
<gene>
    <name evidence="1" type="ORF">G6047_14065</name>
</gene>
<name>A0A972FNY3_9FLAO</name>
<dbReference type="EMBL" id="JAAMPU010000107">
    <property type="protein sequence ID" value="NMH29162.1"/>
    <property type="molecule type" value="Genomic_DNA"/>
</dbReference>
<evidence type="ECO:0008006" key="3">
    <source>
        <dbReference type="Google" id="ProtNLM"/>
    </source>
</evidence>
<dbReference type="Proteomes" id="UP000712080">
    <property type="component" value="Unassembled WGS sequence"/>
</dbReference>